<keyword evidence="3" id="KW-1015">Disulfide bond</keyword>
<dbReference type="PANTHER" id="PTHR33021">
    <property type="entry name" value="BLUE COPPER PROTEIN"/>
    <property type="match status" value="1"/>
</dbReference>
<keyword evidence="5" id="KW-0812">Transmembrane</keyword>
<evidence type="ECO:0000259" key="6">
    <source>
        <dbReference type="PROSITE" id="PS51485"/>
    </source>
</evidence>
<dbReference type="InterPro" id="IPR039391">
    <property type="entry name" value="Phytocyanin-like"/>
</dbReference>
<keyword evidence="8" id="KW-1185">Reference proteome</keyword>
<dbReference type="Gene3D" id="2.60.40.420">
    <property type="entry name" value="Cupredoxins - blue copper proteins"/>
    <property type="match status" value="1"/>
</dbReference>
<dbReference type="InterPro" id="IPR003245">
    <property type="entry name" value="Phytocyanin_dom"/>
</dbReference>
<organism evidence="7 8">
    <name type="scientific">Aegilops tauschii subsp. strangulata</name>
    <name type="common">Goatgrass</name>
    <dbReference type="NCBI Taxonomy" id="200361"/>
    <lineage>
        <taxon>Eukaryota</taxon>
        <taxon>Viridiplantae</taxon>
        <taxon>Streptophyta</taxon>
        <taxon>Embryophyta</taxon>
        <taxon>Tracheophyta</taxon>
        <taxon>Spermatophyta</taxon>
        <taxon>Magnoliopsida</taxon>
        <taxon>Liliopsida</taxon>
        <taxon>Poales</taxon>
        <taxon>Poaceae</taxon>
        <taxon>BOP clade</taxon>
        <taxon>Pooideae</taxon>
        <taxon>Triticodae</taxon>
        <taxon>Triticeae</taxon>
        <taxon>Triticinae</taxon>
        <taxon>Aegilops</taxon>
    </lineage>
</organism>
<dbReference type="Pfam" id="PF02298">
    <property type="entry name" value="Cu_bind_like"/>
    <property type="match status" value="1"/>
</dbReference>
<dbReference type="EnsemblPlants" id="AET4Gv20083600.1">
    <property type="protein sequence ID" value="AET4Gv20083600.1"/>
    <property type="gene ID" value="AET4Gv20083600"/>
</dbReference>
<dbReference type="PROSITE" id="PS51485">
    <property type="entry name" value="PHYTOCYANIN"/>
    <property type="match status" value="1"/>
</dbReference>
<keyword evidence="5" id="KW-1133">Transmembrane helix</keyword>
<keyword evidence="5" id="KW-0472">Membrane</keyword>
<sequence>GTALLPQWLDVVHTRRAGVATRVIAATLLASQSSPCAGTAAGYKRRPRAPPPTQASTRTHALLAFTSSAPARPHLPSTPTSKAVAMAQGSGSATAVLALVLLCLLLHGDFAESKVYTVGDRNGWALSSGGWPRGKRFRAGDVLLFRYGRGAHNVVAVSAAGYRSCSAARGGRTYNSGSDRVTLARGTNYFICSVPGHCQAGMKMAVTAA</sequence>
<dbReference type="InterPro" id="IPR028871">
    <property type="entry name" value="BlueCu_1_BS"/>
</dbReference>
<evidence type="ECO:0000313" key="7">
    <source>
        <dbReference type="EnsemblPlants" id="AET4Gv20083600.1"/>
    </source>
</evidence>
<keyword evidence="2" id="KW-0186">Copper</keyword>
<dbReference type="InterPro" id="IPR041844">
    <property type="entry name" value="Plantacyanin"/>
</dbReference>
<evidence type="ECO:0000256" key="3">
    <source>
        <dbReference type="ARBA" id="ARBA00023157"/>
    </source>
</evidence>
<dbReference type="Gramene" id="AET4Gv20083600.1">
    <property type="protein sequence ID" value="AET4Gv20083600.1"/>
    <property type="gene ID" value="AET4Gv20083600"/>
</dbReference>
<evidence type="ECO:0000313" key="8">
    <source>
        <dbReference type="Proteomes" id="UP000015105"/>
    </source>
</evidence>
<feature type="domain" description="Phytocyanin" evidence="6">
    <location>
        <begin position="114"/>
        <end position="209"/>
    </location>
</feature>
<reference evidence="7" key="5">
    <citation type="journal article" date="2021" name="G3 (Bethesda)">
        <title>Aegilops tauschii genome assembly Aet v5.0 features greater sequence contiguity and improved annotation.</title>
        <authorList>
            <person name="Wang L."/>
            <person name="Zhu T."/>
            <person name="Rodriguez J.C."/>
            <person name="Deal K.R."/>
            <person name="Dubcovsky J."/>
            <person name="McGuire P.E."/>
            <person name="Lux T."/>
            <person name="Spannagl M."/>
            <person name="Mayer K.F.X."/>
            <person name="Baldrich P."/>
            <person name="Meyers B.C."/>
            <person name="Huo N."/>
            <person name="Gu Y.Q."/>
            <person name="Zhou H."/>
            <person name="Devos K.M."/>
            <person name="Bennetzen J.L."/>
            <person name="Unver T."/>
            <person name="Budak H."/>
            <person name="Gulick P.J."/>
            <person name="Galiba G."/>
            <person name="Kalapos B."/>
            <person name="Nelson D.R."/>
            <person name="Li P."/>
            <person name="You F.M."/>
            <person name="Luo M.C."/>
            <person name="Dvorak J."/>
        </authorList>
    </citation>
    <scope>NUCLEOTIDE SEQUENCE [LARGE SCALE GENOMIC DNA]</scope>
    <source>
        <strain evidence="7">cv. AL8/78</strain>
    </source>
</reference>
<dbReference type="STRING" id="200361.A0A453H6Q7"/>
<dbReference type="SUPFAM" id="SSF49503">
    <property type="entry name" value="Cupredoxins"/>
    <property type="match status" value="1"/>
</dbReference>
<proteinExistence type="predicted"/>
<dbReference type="PROSITE" id="PS00196">
    <property type="entry name" value="COPPER_BLUE"/>
    <property type="match status" value="1"/>
</dbReference>
<protein>
    <recommendedName>
        <fullName evidence="4">Plantacyanin</fullName>
    </recommendedName>
</protein>
<evidence type="ECO:0000256" key="2">
    <source>
        <dbReference type="ARBA" id="ARBA00023008"/>
    </source>
</evidence>
<accession>A0A453H6Q7</accession>
<dbReference type="InterPro" id="IPR008972">
    <property type="entry name" value="Cupredoxin"/>
</dbReference>
<evidence type="ECO:0000256" key="1">
    <source>
        <dbReference type="ARBA" id="ARBA00022723"/>
    </source>
</evidence>
<reference evidence="7" key="4">
    <citation type="submission" date="2019-03" db="UniProtKB">
        <authorList>
            <consortium name="EnsemblPlants"/>
        </authorList>
    </citation>
    <scope>IDENTIFICATION</scope>
</reference>
<dbReference type="GO" id="GO:0005886">
    <property type="term" value="C:plasma membrane"/>
    <property type="evidence" value="ECO:0007669"/>
    <property type="project" value="TreeGrafter"/>
</dbReference>
<dbReference type="AlphaFoldDB" id="A0A453H6Q7"/>
<feature type="transmembrane region" description="Helical" evidence="5">
    <location>
        <begin position="83"/>
        <end position="106"/>
    </location>
</feature>
<reference evidence="8" key="2">
    <citation type="journal article" date="2017" name="Nat. Plants">
        <title>The Aegilops tauschii genome reveals multiple impacts of transposons.</title>
        <authorList>
            <person name="Zhao G."/>
            <person name="Zou C."/>
            <person name="Li K."/>
            <person name="Wang K."/>
            <person name="Li T."/>
            <person name="Gao L."/>
            <person name="Zhang X."/>
            <person name="Wang H."/>
            <person name="Yang Z."/>
            <person name="Liu X."/>
            <person name="Jiang W."/>
            <person name="Mao L."/>
            <person name="Kong X."/>
            <person name="Jiao Y."/>
            <person name="Jia J."/>
        </authorList>
    </citation>
    <scope>NUCLEOTIDE SEQUENCE [LARGE SCALE GENOMIC DNA]</scope>
    <source>
        <strain evidence="8">cv. AL8/78</strain>
    </source>
</reference>
<dbReference type="GO" id="GO:0009055">
    <property type="term" value="F:electron transfer activity"/>
    <property type="evidence" value="ECO:0007669"/>
    <property type="project" value="InterPro"/>
</dbReference>
<evidence type="ECO:0000256" key="4">
    <source>
        <dbReference type="ARBA" id="ARBA00082491"/>
    </source>
</evidence>
<reference evidence="8" key="1">
    <citation type="journal article" date="2014" name="Science">
        <title>Ancient hybridizations among the ancestral genomes of bread wheat.</title>
        <authorList>
            <consortium name="International Wheat Genome Sequencing Consortium,"/>
            <person name="Marcussen T."/>
            <person name="Sandve S.R."/>
            <person name="Heier L."/>
            <person name="Spannagl M."/>
            <person name="Pfeifer M."/>
            <person name="Jakobsen K.S."/>
            <person name="Wulff B.B."/>
            <person name="Steuernagel B."/>
            <person name="Mayer K.F."/>
            <person name="Olsen O.A."/>
        </authorList>
    </citation>
    <scope>NUCLEOTIDE SEQUENCE [LARGE SCALE GENOMIC DNA]</scope>
    <source>
        <strain evidence="8">cv. AL8/78</strain>
    </source>
</reference>
<dbReference type="PANTHER" id="PTHR33021:SF513">
    <property type="entry name" value="PUTATIVE, EXPRESSED-RELATED"/>
    <property type="match status" value="1"/>
</dbReference>
<name>A0A453H6Q7_AEGTS</name>
<dbReference type="Proteomes" id="UP000015105">
    <property type="component" value="Chromosome 4D"/>
</dbReference>
<dbReference type="GO" id="GO:0046872">
    <property type="term" value="F:metal ion binding"/>
    <property type="evidence" value="ECO:0007669"/>
    <property type="project" value="UniProtKB-KW"/>
</dbReference>
<evidence type="ECO:0000256" key="5">
    <source>
        <dbReference type="SAM" id="Phobius"/>
    </source>
</evidence>
<dbReference type="FunFam" id="2.60.40.420:FF:000013">
    <property type="entry name" value="basic blue protein-like"/>
    <property type="match status" value="1"/>
</dbReference>
<dbReference type="CDD" id="cd11013">
    <property type="entry name" value="Plantacyanin"/>
    <property type="match status" value="1"/>
</dbReference>
<reference evidence="7" key="3">
    <citation type="journal article" date="2017" name="Nature">
        <title>Genome sequence of the progenitor of the wheat D genome Aegilops tauschii.</title>
        <authorList>
            <person name="Luo M.C."/>
            <person name="Gu Y.Q."/>
            <person name="Puiu D."/>
            <person name="Wang H."/>
            <person name="Twardziok S.O."/>
            <person name="Deal K.R."/>
            <person name="Huo N."/>
            <person name="Zhu T."/>
            <person name="Wang L."/>
            <person name="Wang Y."/>
            <person name="McGuire P.E."/>
            <person name="Liu S."/>
            <person name="Long H."/>
            <person name="Ramasamy R.K."/>
            <person name="Rodriguez J.C."/>
            <person name="Van S.L."/>
            <person name="Yuan L."/>
            <person name="Wang Z."/>
            <person name="Xia Z."/>
            <person name="Xiao L."/>
            <person name="Anderson O.D."/>
            <person name="Ouyang S."/>
            <person name="Liang Y."/>
            <person name="Zimin A.V."/>
            <person name="Pertea G."/>
            <person name="Qi P."/>
            <person name="Bennetzen J.L."/>
            <person name="Dai X."/>
            <person name="Dawson M.W."/>
            <person name="Muller H.G."/>
            <person name="Kugler K."/>
            <person name="Rivarola-Duarte L."/>
            <person name="Spannagl M."/>
            <person name="Mayer K.F.X."/>
            <person name="Lu F.H."/>
            <person name="Bevan M.W."/>
            <person name="Leroy P."/>
            <person name="Li P."/>
            <person name="You F.M."/>
            <person name="Sun Q."/>
            <person name="Liu Z."/>
            <person name="Lyons E."/>
            <person name="Wicker T."/>
            <person name="Salzberg S.L."/>
            <person name="Devos K.M."/>
            <person name="Dvorak J."/>
        </authorList>
    </citation>
    <scope>NUCLEOTIDE SEQUENCE [LARGE SCALE GENOMIC DNA]</scope>
    <source>
        <strain evidence="7">cv. AL8/78</strain>
    </source>
</reference>
<keyword evidence="1" id="KW-0479">Metal-binding</keyword>